<proteinExistence type="predicted"/>
<reference evidence="1" key="1">
    <citation type="submission" date="2017-02" db="UniProtKB">
        <authorList>
            <consortium name="WormBaseParasite"/>
        </authorList>
    </citation>
    <scope>IDENTIFICATION</scope>
</reference>
<dbReference type="WBParaSite" id="BTMF_0000932301-mRNA-1">
    <property type="protein sequence ID" value="BTMF_0000932301-mRNA-1"/>
    <property type="gene ID" value="BTMF_0000932301"/>
</dbReference>
<evidence type="ECO:0000313" key="1">
    <source>
        <dbReference type="WBParaSite" id="BTMF_0000932301-mRNA-1"/>
    </source>
</evidence>
<sequence>LSSYQILVISDFLRQSLKFGALPVNEINAKYTKQHSWI</sequence>
<organism evidence="1">
    <name type="scientific">Brugia timori</name>
    <dbReference type="NCBI Taxonomy" id="42155"/>
    <lineage>
        <taxon>Eukaryota</taxon>
        <taxon>Metazoa</taxon>
        <taxon>Ecdysozoa</taxon>
        <taxon>Nematoda</taxon>
        <taxon>Chromadorea</taxon>
        <taxon>Rhabditida</taxon>
        <taxon>Spirurina</taxon>
        <taxon>Spiruromorpha</taxon>
        <taxon>Filarioidea</taxon>
        <taxon>Onchocercidae</taxon>
        <taxon>Brugia</taxon>
    </lineage>
</organism>
<name>A0A0R3QNN8_9BILA</name>
<protein>
    <submittedName>
        <fullName evidence="1">Transposase</fullName>
    </submittedName>
</protein>
<accession>A0A0R3QNN8</accession>
<dbReference type="AlphaFoldDB" id="A0A0R3QNN8"/>